<keyword evidence="2" id="KW-0614">Plasmid</keyword>
<gene>
    <name evidence="2" type="ORF">PQ455_20700</name>
</gene>
<feature type="domain" description="DUF2382" evidence="1">
    <location>
        <begin position="11"/>
        <end position="117"/>
    </location>
</feature>
<accession>A0ABY7TTF9</accession>
<protein>
    <submittedName>
        <fullName evidence="2">DUF2382 domain-containing protein</fullName>
    </submittedName>
</protein>
<dbReference type="EMBL" id="CP117414">
    <property type="protein sequence ID" value="WCT75897.1"/>
    <property type="molecule type" value="Genomic_DNA"/>
</dbReference>
<geneLocation type="plasmid" evidence="2 3">
    <name>unnamed3</name>
</geneLocation>
<evidence type="ECO:0000313" key="3">
    <source>
        <dbReference type="Proteomes" id="UP001220395"/>
    </source>
</evidence>
<dbReference type="Proteomes" id="UP001220395">
    <property type="component" value="Plasmid unnamed3"/>
</dbReference>
<name>A0ABY7TTF9_9SPHN</name>
<sequence length="131" mass="14816">MISDADEVRVPLVEERVQVEKVEVETDRVRVRTVVDEHFETIEQVLQTGRLDVRNIPLDQEVAEAPAPRQDGDTLIVSIVEERLVKRLFLVEEVHITQSSHAEAVSVPVSLRRMRAVVEQDAADSLPTGRE</sequence>
<dbReference type="InterPro" id="IPR019060">
    <property type="entry name" value="DUF2382"/>
</dbReference>
<keyword evidence="3" id="KW-1185">Reference proteome</keyword>
<evidence type="ECO:0000259" key="1">
    <source>
        <dbReference type="Pfam" id="PF09557"/>
    </source>
</evidence>
<evidence type="ECO:0000313" key="2">
    <source>
        <dbReference type="EMBL" id="WCT75897.1"/>
    </source>
</evidence>
<dbReference type="Pfam" id="PF09557">
    <property type="entry name" value="DUF2382"/>
    <property type="match status" value="1"/>
</dbReference>
<organism evidence="2 3">
    <name type="scientific">Sphingomonas naphthae</name>
    <dbReference type="NCBI Taxonomy" id="1813468"/>
    <lineage>
        <taxon>Bacteria</taxon>
        <taxon>Pseudomonadati</taxon>
        <taxon>Pseudomonadota</taxon>
        <taxon>Alphaproteobacteria</taxon>
        <taxon>Sphingomonadales</taxon>
        <taxon>Sphingomonadaceae</taxon>
        <taxon>Sphingomonas</taxon>
    </lineage>
</organism>
<proteinExistence type="predicted"/>
<reference evidence="2 3" key="1">
    <citation type="submission" date="2023-02" db="EMBL/GenBank/DDBJ databases">
        <title>Genome sequence of Sphingomonas naphthae.</title>
        <authorList>
            <person name="Kim S."/>
            <person name="Heo J."/>
            <person name="Kwon S.-W."/>
        </authorList>
    </citation>
    <scope>NUCLEOTIDE SEQUENCE [LARGE SCALE GENOMIC DNA]</scope>
    <source>
        <strain evidence="2 3">KACC 18716</strain>
        <plasmid evidence="2 3">unnamed3</plasmid>
    </source>
</reference>
<dbReference type="RefSeq" id="WP_273692281.1">
    <property type="nucleotide sequence ID" value="NZ_CP117414.1"/>
</dbReference>